<evidence type="ECO:0000313" key="3">
    <source>
        <dbReference type="Proteomes" id="UP000328092"/>
    </source>
</evidence>
<protein>
    <recommendedName>
        <fullName evidence="1">Tlde1 domain-containing protein</fullName>
    </recommendedName>
</protein>
<keyword evidence="3" id="KW-1185">Reference proteome</keyword>
<organism evidence="2 3">
    <name type="scientific">Bradyrhizobium ivorense</name>
    <dbReference type="NCBI Taxonomy" id="2511166"/>
    <lineage>
        <taxon>Bacteria</taxon>
        <taxon>Pseudomonadati</taxon>
        <taxon>Pseudomonadota</taxon>
        <taxon>Alphaproteobacteria</taxon>
        <taxon>Hyphomicrobiales</taxon>
        <taxon>Nitrobacteraceae</taxon>
        <taxon>Bradyrhizobium</taxon>
    </lineage>
</organism>
<proteinExistence type="predicted"/>
<accession>A0A508TZ45</accession>
<feature type="domain" description="Tlde1" evidence="1">
    <location>
        <begin position="221"/>
        <end position="323"/>
    </location>
</feature>
<sequence length="339" mass="36146">MGQRTTKAAARKSSRGISLVGSTAFAVGALALSSSFAAWMVGINPVAWLHGAALANTSAALNFDDRFGSRSTLSTASIYYPLRRGIRSDRGDFNTEFDRIEDALAGQLRNTQADLTNQPVITPPQAVATTTVPMPRSRPAEANLARNDVSAPPSAPIQQADNRTFLQKIADMMPAKLQLASIDPNDVLSGPSPDLNALGYDGSTAVYDITARVVYMPDGTKYEAHSGLGNLLDDPAHVKARNAGATPPGIYEMKPREKLFHGVPALRMNPVDGSDTFGRVGLLVHSYMLGPNGDSNGCISVKHYDKFLQAYRNGTVKRIAVVVSIKDIQSASTRSASNS</sequence>
<dbReference type="Proteomes" id="UP000328092">
    <property type="component" value="Unassembled WGS sequence"/>
</dbReference>
<dbReference type="EMBL" id="CAADFC020000033">
    <property type="protein sequence ID" value="VIO79747.1"/>
    <property type="molecule type" value="Genomic_DNA"/>
</dbReference>
<name>A0A508TZ45_9BRAD</name>
<dbReference type="InterPro" id="IPR021225">
    <property type="entry name" value="Tlde1_dom"/>
</dbReference>
<gene>
    <name evidence="2" type="ORF">CI1B_80810</name>
</gene>
<evidence type="ECO:0000259" key="1">
    <source>
        <dbReference type="Pfam" id="PF10908"/>
    </source>
</evidence>
<comment type="caution">
    <text evidence="2">The sequence shown here is derived from an EMBL/GenBank/DDBJ whole genome shotgun (WGS) entry which is preliminary data.</text>
</comment>
<dbReference type="AlphaFoldDB" id="A0A508TZ45"/>
<reference evidence="2" key="1">
    <citation type="submission" date="2019-02" db="EMBL/GenBank/DDBJ databases">
        <authorList>
            <person name="Pothier F.J."/>
        </authorList>
    </citation>
    <scope>NUCLEOTIDE SEQUENCE</scope>
    <source>
        <strain evidence="2">CI-1B</strain>
    </source>
</reference>
<evidence type="ECO:0000313" key="2">
    <source>
        <dbReference type="EMBL" id="VIO79747.1"/>
    </source>
</evidence>
<dbReference type="Pfam" id="PF10908">
    <property type="entry name" value="Tlde1_dom"/>
    <property type="match status" value="1"/>
</dbReference>